<dbReference type="InterPro" id="IPR009097">
    <property type="entry name" value="Cyclic_Pdiesterase"/>
</dbReference>
<reference evidence="3" key="1">
    <citation type="journal article" date="2023" name="Mol. Phylogenet. Evol.">
        <title>Genome-scale phylogeny and comparative genomics of the fungal order Sordariales.</title>
        <authorList>
            <person name="Hensen N."/>
            <person name="Bonometti L."/>
            <person name="Westerberg I."/>
            <person name="Brannstrom I.O."/>
            <person name="Guillou S."/>
            <person name="Cros-Aarteil S."/>
            <person name="Calhoun S."/>
            <person name="Haridas S."/>
            <person name="Kuo A."/>
            <person name="Mondo S."/>
            <person name="Pangilinan J."/>
            <person name="Riley R."/>
            <person name="LaButti K."/>
            <person name="Andreopoulos B."/>
            <person name="Lipzen A."/>
            <person name="Chen C."/>
            <person name="Yan M."/>
            <person name="Daum C."/>
            <person name="Ng V."/>
            <person name="Clum A."/>
            <person name="Steindorff A."/>
            <person name="Ohm R.A."/>
            <person name="Martin F."/>
            <person name="Silar P."/>
            <person name="Natvig D.O."/>
            <person name="Lalanne C."/>
            <person name="Gautier V."/>
            <person name="Ament-Velasquez S.L."/>
            <person name="Kruys A."/>
            <person name="Hutchinson M.I."/>
            <person name="Powell A.J."/>
            <person name="Barry K."/>
            <person name="Miller A.N."/>
            <person name="Grigoriev I.V."/>
            <person name="Debuchy R."/>
            <person name="Gladieux P."/>
            <person name="Hiltunen Thoren M."/>
            <person name="Johannesson H."/>
        </authorList>
    </citation>
    <scope>NUCLEOTIDE SEQUENCE</scope>
    <source>
        <strain evidence="3">SMH4131-1</strain>
    </source>
</reference>
<reference evidence="3" key="2">
    <citation type="submission" date="2023-06" db="EMBL/GenBank/DDBJ databases">
        <authorList>
            <consortium name="Lawrence Berkeley National Laboratory"/>
            <person name="Haridas S."/>
            <person name="Hensen N."/>
            <person name="Bonometti L."/>
            <person name="Westerberg I."/>
            <person name="Brannstrom I.O."/>
            <person name="Guillou S."/>
            <person name="Cros-Aarteil S."/>
            <person name="Calhoun S."/>
            <person name="Kuo A."/>
            <person name="Mondo S."/>
            <person name="Pangilinan J."/>
            <person name="Riley R."/>
            <person name="Labutti K."/>
            <person name="Andreopoulos B."/>
            <person name="Lipzen A."/>
            <person name="Chen C."/>
            <person name="Yanf M."/>
            <person name="Daum C."/>
            <person name="Ng V."/>
            <person name="Clum A."/>
            <person name="Steindorff A."/>
            <person name="Ohm R."/>
            <person name="Martin F."/>
            <person name="Silar P."/>
            <person name="Natvig D."/>
            <person name="Lalanne C."/>
            <person name="Gautier V."/>
            <person name="Ament-Velasquez S.L."/>
            <person name="Kruys A."/>
            <person name="Hutchinson M.I."/>
            <person name="Powell A.J."/>
            <person name="Barry K."/>
            <person name="Miller A.N."/>
            <person name="Grigoriev I.V."/>
            <person name="Debuchy R."/>
            <person name="Gladieux P."/>
            <person name="Thoren M.H."/>
            <person name="Johannesson H."/>
        </authorList>
    </citation>
    <scope>NUCLEOTIDE SEQUENCE</scope>
    <source>
        <strain evidence="3">SMH4131-1</strain>
    </source>
</reference>
<dbReference type="AlphaFoldDB" id="A0AAE0MKB6"/>
<dbReference type="EMBL" id="JAUEPO010000001">
    <property type="protein sequence ID" value="KAK3335776.1"/>
    <property type="molecule type" value="Genomic_DNA"/>
</dbReference>
<evidence type="ECO:0000313" key="4">
    <source>
        <dbReference type="Proteomes" id="UP001286456"/>
    </source>
</evidence>
<evidence type="ECO:0000313" key="3">
    <source>
        <dbReference type="EMBL" id="KAK3335776.1"/>
    </source>
</evidence>
<keyword evidence="4" id="KW-1185">Reference proteome</keyword>
<gene>
    <name evidence="3" type="ORF">B0T19DRAFT_17965</name>
</gene>
<feature type="domain" description="DUF1868" evidence="2">
    <location>
        <begin position="25"/>
        <end position="137"/>
    </location>
</feature>
<dbReference type="Pfam" id="PF08975">
    <property type="entry name" value="2H-phosphodiest"/>
    <property type="match status" value="1"/>
</dbReference>
<accession>A0AAE0MKB6</accession>
<sequence>MPTEPQQDREGEDVRPDYPIGVPSKFDPDGNIQRFPGNTIVAHLARTSPIYASLLKLHDRLSTCPLSGLLAMLPPSSWHVTLFEGVCDQVRTPEGFWPRDLPVDAPLDDCTSSFAGKLREFDLRCDPPYPFVIVGFSALDVGIGIHVELQTPQDEARLRGLRDRLAETLKIRHQQHNVYEFHLSMAYLLRHLSDSQKSEMMALLLNHLQDMPKVFELGAPEFCTFDNMLQFDRLFYLGDQDN</sequence>
<dbReference type="Proteomes" id="UP001286456">
    <property type="component" value="Unassembled WGS sequence"/>
</dbReference>
<organism evidence="3 4">
    <name type="scientific">Cercophora scortea</name>
    <dbReference type="NCBI Taxonomy" id="314031"/>
    <lineage>
        <taxon>Eukaryota</taxon>
        <taxon>Fungi</taxon>
        <taxon>Dikarya</taxon>
        <taxon>Ascomycota</taxon>
        <taxon>Pezizomycotina</taxon>
        <taxon>Sordariomycetes</taxon>
        <taxon>Sordariomycetidae</taxon>
        <taxon>Sordariales</taxon>
        <taxon>Lasiosphaeriaceae</taxon>
        <taxon>Cercophora</taxon>
    </lineage>
</organism>
<evidence type="ECO:0000259" key="2">
    <source>
        <dbReference type="Pfam" id="PF08975"/>
    </source>
</evidence>
<keyword evidence="3" id="KW-0436">Ligase</keyword>
<dbReference type="SUPFAM" id="SSF55144">
    <property type="entry name" value="LigT-like"/>
    <property type="match status" value="1"/>
</dbReference>
<dbReference type="Gene3D" id="3.90.1140.10">
    <property type="entry name" value="Cyclic phosphodiesterase"/>
    <property type="match status" value="1"/>
</dbReference>
<feature type="compositionally biased region" description="Basic and acidic residues" evidence="1">
    <location>
        <begin position="1"/>
        <end position="16"/>
    </location>
</feature>
<comment type="caution">
    <text evidence="3">The sequence shown here is derived from an EMBL/GenBank/DDBJ whole genome shotgun (WGS) entry which is preliminary data.</text>
</comment>
<dbReference type="InterPro" id="IPR015069">
    <property type="entry name" value="2H-PEstase_DUF1868"/>
</dbReference>
<feature type="region of interest" description="Disordered" evidence="1">
    <location>
        <begin position="1"/>
        <end position="20"/>
    </location>
</feature>
<protein>
    <submittedName>
        <fullName evidence="3">RNA ligase/cyclic nucleotide phosphodiesterase</fullName>
    </submittedName>
</protein>
<evidence type="ECO:0000256" key="1">
    <source>
        <dbReference type="SAM" id="MobiDB-lite"/>
    </source>
</evidence>
<proteinExistence type="predicted"/>
<name>A0AAE0MKB6_9PEZI</name>
<dbReference type="GO" id="GO:0016874">
    <property type="term" value="F:ligase activity"/>
    <property type="evidence" value="ECO:0007669"/>
    <property type="project" value="UniProtKB-KW"/>
</dbReference>